<dbReference type="GO" id="GO:0016020">
    <property type="term" value="C:membrane"/>
    <property type="evidence" value="ECO:0007669"/>
    <property type="project" value="UniProtKB-SubCell"/>
</dbReference>
<keyword evidence="9" id="KW-0676">Redox-active center</keyword>
<evidence type="ECO:0000256" key="8">
    <source>
        <dbReference type="ARBA" id="ARBA00023157"/>
    </source>
</evidence>
<keyword evidence="6" id="KW-0560">Oxidoreductase</keyword>
<accession>A0A2W2DM12</accession>
<dbReference type="AlphaFoldDB" id="A0A2W2DM12"/>
<dbReference type="Gene3D" id="1.20.1440.130">
    <property type="entry name" value="VKOR domain"/>
    <property type="match status" value="1"/>
</dbReference>
<keyword evidence="7 10" id="KW-0472">Membrane</keyword>
<keyword evidence="8" id="KW-1015">Disulfide bond</keyword>
<protein>
    <submittedName>
        <fullName evidence="12">Vitamin K epoxide reductase</fullName>
    </submittedName>
</protein>
<comment type="subcellular location">
    <subcellularLocation>
        <location evidence="1">Membrane</location>
        <topology evidence="1">Multi-pass membrane protein</topology>
    </subcellularLocation>
</comment>
<feature type="non-terminal residue" evidence="12">
    <location>
        <position position="1"/>
    </location>
</feature>
<sequence>ERVSDDLRLDDSPVMRRRRWAAGLTLVATGAYAVVAAYQFGLVRHLPEPPVRVLDADRVDASGEAYVLGHTPDTALALASAAGTLALVGMGAADRARRQPWIPLLAAGKAAGDAAAGAWLFAEQVTKHRRLCGWCTVAAAATAATVPFTLGEAMQAWRTLRRRDGS</sequence>
<dbReference type="Proteomes" id="UP000248749">
    <property type="component" value="Unassembled WGS sequence"/>
</dbReference>
<keyword evidence="4" id="KW-0874">Quinone</keyword>
<evidence type="ECO:0000256" key="2">
    <source>
        <dbReference type="ARBA" id="ARBA00006214"/>
    </source>
</evidence>
<evidence type="ECO:0000256" key="9">
    <source>
        <dbReference type="ARBA" id="ARBA00023284"/>
    </source>
</evidence>
<evidence type="ECO:0000256" key="5">
    <source>
        <dbReference type="ARBA" id="ARBA00022989"/>
    </source>
</evidence>
<dbReference type="RefSeq" id="WP_111132991.1">
    <property type="nucleotide sequence ID" value="NZ_POUB01000018.1"/>
</dbReference>
<evidence type="ECO:0000256" key="7">
    <source>
        <dbReference type="ARBA" id="ARBA00023136"/>
    </source>
</evidence>
<evidence type="ECO:0000256" key="10">
    <source>
        <dbReference type="SAM" id="Phobius"/>
    </source>
</evidence>
<evidence type="ECO:0000256" key="4">
    <source>
        <dbReference type="ARBA" id="ARBA00022719"/>
    </source>
</evidence>
<comment type="caution">
    <text evidence="12">The sequence shown here is derived from an EMBL/GenBank/DDBJ whole genome shotgun (WGS) entry which is preliminary data.</text>
</comment>
<evidence type="ECO:0000259" key="11">
    <source>
        <dbReference type="Pfam" id="PF07884"/>
    </source>
</evidence>
<evidence type="ECO:0000256" key="3">
    <source>
        <dbReference type="ARBA" id="ARBA00022692"/>
    </source>
</evidence>
<feature type="transmembrane region" description="Helical" evidence="10">
    <location>
        <begin position="75"/>
        <end position="93"/>
    </location>
</feature>
<evidence type="ECO:0000256" key="6">
    <source>
        <dbReference type="ARBA" id="ARBA00023002"/>
    </source>
</evidence>
<reference evidence="12 13" key="1">
    <citation type="submission" date="2018-01" db="EMBL/GenBank/DDBJ databases">
        <title>Draft genome sequence of Salinispora sp. 13K206.</title>
        <authorList>
            <person name="Sahin N."/>
            <person name="Saygin H."/>
            <person name="Ay H."/>
        </authorList>
    </citation>
    <scope>NUCLEOTIDE SEQUENCE [LARGE SCALE GENOMIC DNA]</scope>
    <source>
        <strain evidence="12 13">13K206</strain>
    </source>
</reference>
<dbReference type="GO" id="GO:0048038">
    <property type="term" value="F:quinone binding"/>
    <property type="evidence" value="ECO:0007669"/>
    <property type="project" value="UniProtKB-KW"/>
</dbReference>
<name>A0A2W2DM12_9ACTN</name>
<keyword evidence="13" id="KW-1185">Reference proteome</keyword>
<organism evidence="12 13">
    <name type="scientific">Micromonospora deserti</name>
    <dbReference type="NCBI Taxonomy" id="2070366"/>
    <lineage>
        <taxon>Bacteria</taxon>
        <taxon>Bacillati</taxon>
        <taxon>Actinomycetota</taxon>
        <taxon>Actinomycetes</taxon>
        <taxon>Micromonosporales</taxon>
        <taxon>Micromonosporaceae</taxon>
        <taxon>Micromonospora</taxon>
    </lineage>
</organism>
<dbReference type="EMBL" id="POUB01000018">
    <property type="protein sequence ID" value="PZG01890.1"/>
    <property type="molecule type" value="Genomic_DNA"/>
</dbReference>
<keyword evidence="5 10" id="KW-1133">Transmembrane helix</keyword>
<dbReference type="Pfam" id="PF07884">
    <property type="entry name" value="VKOR"/>
    <property type="match status" value="1"/>
</dbReference>
<gene>
    <name evidence="12" type="ORF">C1I99_05190</name>
</gene>
<dbReference type="InterPro" id="IPR012932">
    <property type="entry name" value="VKOR"/>
</dbReference>
<keyword evidence="3 10" id="KW-0812">Transmembrane</keyword>
<dbReference type="InterPro" id="IPR038354">
    <property type="entry name" value="VKOR_sf"/>
</dbReference>
<dbReference type="GO" id="GO:0016491">
    <property type="term" value="F:oxidoreductase activity"/>
    <property type="evidence" value="ECO:0007669"/>
    <property type="project" value="UniProtKB-KW"/>
</dbReference>
<evidence type="ECO:0000313" key="12">
    <source>
        <dbReference type="EMBL" id="PZG01890.1"/>
    </source>
</evidence>
<proteinExistence type="inferred from homology"/>
<feature type="domain" description="Vitamin K epoxide reductase" evidence="11">
    <location>
        <begin position="20"/>
        <end position="149"/>
    </location>
</feature>
<comment type="similarity">
    <text evidence="2">Belongs to the VKOR family.</text>
</comment>
<evidence type="ECO:0000256" key="1">
    <source>
        <dbReference type="ARBA" id="ARBA00004141"/>
    </source>
</evidence>
<feature type="transmembrane region" description="Helical" evidence="10">
    <location>
        <begin position="20"/>
        <end position="40"/>
    </location>
</feature>
<evidence type="ECO:0000313" key="13">
    <source>
        <dbReference type="Proteomes" id="UP000248749"/>
    </source>
</evidence>